<gene>
    <name evidence="1" type="ORF">HNY73_007501</name>
</gene>
<protein>
    <submittedName>
        <fullName evidence="1">Uncharacterized protein</fullName>
    </submittedName>
</protein>
<sequence>MRDEECEYRELHYHGLLEHPEKYRFDSDRIINELKPLCSFFKSEVAKLPVNFLAYLHLPPRKIIYENQLDNSDFACLFSQITPELIEEVKERKLKRINDKREGSNDIMKIKEFIVLTKCFSATELLNEMCKKPQFKNEFENIYCKRTYDGNFKKALNFAVQETLDKYYLDLAAEYVDDKNECMSPYHSADIMDKWLKLQKNKPTGILPQYDSPYGS</sequence>
<evidence type="ECO:0000313" key="1">
    <source>
        <dbReference type="EMBL" id="KAF8789571.1"/>
    </source>
</evidence>
<comment type="caution">
    <text evidence="1">The sequence shown here is derived from an EMBL/GenBank/DDBJ whole genome shotgun (WGS) entry which is preliminary data.</text>
</comment>
<proteinExistence type="predicted"/>
<reference evidence="1" key="2">
    <citation type="submission" date="2020-06" db="EMBL/GenBank/DDBJ databases">
        <authorList>
            <person name="Sheffer M."/>
        </authorList>
    </citation>
    <scope>NUCLEOTIDE SEQUENCE</scope>
</reference>
<reference evidence="1" key="1">
    <citation type="journal article" date="2020" name="bioRxiv">
        <title>Chromosome-level reference genome of the European wasp spider Argiope bruennichi: a resource for studies on range expansion and evolutionary adaptation.</title>
        <authorList>
            <person name="Sheffer M.M."/>
            <person name="Hoppe A."/>
            <person name="Krehenwinkel H."/>
            <person name="Uhl G."/>
            <person name="Kuss A.W."/>
            <person name="Jensen L."/>
            <person name="Jensen C."/>
            <person name="Gillespie R.G."/>
            <person name="Hoff K.J."/>
            <person name="Prost S."/>
        </authorList>
    </citation>
    <scope>NUCLEOTIDE SEQUENCE</scope>
</reference>
<organism evidence="1 2">
    <name type="scientific">Argiope bruennichi</name>
    <name type="common">Wasp spider</name>
    <name type="synonym">Aranea bruennichi</name>
    <dbReference type="NCBI Taxonomy" id="94029"/>
    <lineage>
        <taxon>Eukaryota</taxon>
        <taxon>Metazoa</taxon>
        <taxon>Ecdysozoa</taxon>
        <taxon>Arthropoda</taxon>
        <taxon>Chelicerata</taxon>
        <taxon>Arachnida</taxon>
        <taxon>Araneae</taxon>
        <taxon>Araneomorphae</taxon>
        <taxon>Entelegynae</taxon>
        <taxon>Araneoidea</taxon>
        <taxon>Araneidae</taxon>
        <taxon>Argiope</taxon>
    </lineage>
</organism>
<name>A0A8T0FF26_ARGBR</name>
<dbReference type="EMBL" id="JABXBU010000012">
    <property type="protein sequence ID" value="KAF8789571.1"/>
    <property type="molecule type" value="Genomic_DNA"/>
</dbReference>
<dbReference type="Proteomes" id="UP000807504">
    <property type="component" value="Unassembled WGS sequence"/>
</dbReference>
<dbReference type="AlphaFoldDB" id="A0A8T0FF26"/>
<accession>A0A8T0FF26</accession>
<evidence type="ECO:0000313" key="2">
    <source>
        <dbReference type="Proteomes" id="UP000807504"/>
    </source>
</evidence>
<keyword evidence="2" id="KW-1185">Reference proteome</keyword>